<evidence type="ECO:0000259" key="10">
    <source>
        <dbReference type="PROSITE" id="PS52015"/>
    </source>
</evidence>
<protein>
    <submittedName>
        <fullName evidence="11">Protein TonB</fullName>
    </submittedName>
</protein>
<keyword evidence="4" id="KW-1003">Cell membrane</keyword>
<evidence type="ECO:0000256" key="4">
    <source>
        <dbReference type="ARBA" id="ARBA00022475"/>
    </source>
</evidence>
<dbReference type="Proteomes" id="UP000535415">
    <property type="component" value="Unassembled WGS sequence"/>
</dbReference>
<dbReference type="PROSITE" id="PS52015">
    <property type="entry name" value="TONB_CTD"/>
    <property type="match status" value="1"/>
</dbReference>
<keyword evidence="7" id="KW-0653">Protein transport</keyword>
<dbReference type="InterPro" id="IPR037682">
    <property type="entry name" value="TonB_C"/>
</dbReference>
<organism evidence="11 12">
    <name type="scientific">Yoonia ponticola</name>
    <dbReference type="NCBI Taxonomy" id="1524255"/>
    <lineage>
        <taxon>Bacteria</taxon>
        <taxon>Pseudomonadati</taxon>
        <taxon>Pseudomonadota</taxon>
        <taxon>Alphaproteobacteria</taxon>
        <taxon>Rhodobacterales</taxon>
        <taxon>Paracoccaceae</taxon>
        <taxon>Yoonia</taxon>
    </lineage>
</organism>
<dbReference type="Gene3D" id="3.30.1150.10">
    <property type="match status" value="1"/>
</dbReference>
<evidence type="ECO:0000256" key="6">
    <source>
        <dbReference type="ARBA" id="ARBA00022692"/>
    </source>
</evidence>
<keyword evidence="5" id="KW-0997">Cell inner membrane</keyword>
<gene>
    <name evidence="11" type="ORF">FHS72_001043</name>
</gene>
<keyword evidence="9" id="KW-0472">Membrane</keyword>
<evidence type="ECO:0000256" key="5">
    <source>
        <dbReference type="ARBA" id="ARBA00022519"/>
    </source>
</evidence>
<dbReference type="NCBIfam" id="TIGR01352">
    <property type="entry name" value="tonB_Cterm"/>
    <property type="match status" value="1"/>
</dbReference>
<dbReference type="Pfam" id="PF03544">
    <property type="entry name" value="TonB_C"/>
    <property type="match status" value="1"/>
</dbReference>
<evidence type="ECO:0000256" key="7">
    <source>
        <dbReference type="ARBA" id="ARBA00022927"/>
    </source>
</evidence>
<dbReference type="GO" id="GO:0055085">
    <property type="term" value="P:transmembrane transport"/>
    <property type="evidence" value="ECO:0007669"/>
    <property type="project" value="InterPro"/>
</dbReference>
<dbReference type="PANTHER" id="PTHR33446:SF2">
    <property type="entry name" value="PROTEIN TONB"/>
    <property type="match status" value="1"/>
</dbReference>
<keyword evidence="8" id="KW-1133">Transmembrane helix</keyword>
<comment type="subcellular location">
    <subcellularLocation>
        <location evidence="1">Cell inner membrane</location>
        <topology evidence="1">Single-pass membrane protein</topology>
        <orientation evidence="1">Periplasmic side</orientation>
    </subcellularLocation>
</comment>
<dbReference type="PANTHER" id="PTHR33446">
    <property type="entry name" value="PROTEIN TONB-RELATED"/>
    <property type="match status" value="1"/>
</dbReference>
<keyword evidence="12" id="KW-1185">Reference proteome</keyword>
<dbReference type="GO" id="GO:0015031">
    <property type="term" value="P:protein transport"/>
    <property type="evidence" value="ECO:0007669"/>
    <property type="project" value="UniProtKB-KW"/>
</dbReference>
<dbReference type="GO" id="GO:0031992">
    <property type="term" value="F:energy transducer activity"/>
    <property type="evidence" value="ECO:0007669"/>
    <property type="project" value="TreeGrafter"/>
</dbReference>
<dbReference type="AlphaFoldDB" id="A0A7W9BJ35"/>
<feature type="domain" description="TonB C-terminal" evidence="10">
    <location>
        <begin position="192"/>
        <end position="284"/>
    </location>
</feature>
<comment type="caution">
    <text evidence="11">The sequence shown here is derived from an EMBL/GenBank/DDBJ whole genome shotgun (WGS) entry which is preliminary data.</text>
</comment>
<dbReference type="InterPro" id="IPR051045">
    <property type="entry name" value="TonB-dependent_transducer"/>
</dbReference>
<accession>A0A7W9BJ35</accession>
<dbReference type="InterPro" id="IPR006260">
    <property type="entry name" value="TonB/TolA_C"/>
</dbReference>
<evidence type="ECO:0000313" key="11">
    <source>
        <dbReference type="EMBL" id="MBB5721431.1"/>
    </source>
</evidence>
<evidence type="ECO:0000313" key="12">
    <source>
        <dbReference type="Proteomes" id="UP000535415"/>
    </source>
</evidence>
<dbReference type="SUPFAM" id="SSF74653">
    <property type="entry name" value="TolA/TonB C-terminal domain"/>
    <property type="match status" value="1"/>
</dbReference>
<evidence type="ECO:0000256" key="2">
    <source>
        <dbReference type="ARBA" id="ARBA00006555"/>
    </source>
</evidence>
<evidence type="ECO:0000256" key="3">
    <source>
        <dbReference type="ARBA" id="ARBA00022448"/>
    </source>
</evidence>
<name>A0A7W9BJ35_9RHOB</name>
<keyword evidence="6" id="KW-0812">Transmembrane</keyword>
<sequence>MSLVYTSRQGFAPLVALAIGGSLALHVWGPAMIVKRYETPEMVPQPQDDLGIQGAIMFDLSDVIAAPSETSEDSIAVTESVAAPTVTESPEYVDPAKATDAPILQQIPYAVEDDSLKFAVAAPETETETDAAATDLAQEYDEEMIDKPSSAGADDVVETIAAQSGVASDATADQVQAEDEGISAEQMAEVTEWQKSIVLRIAHAKTYPSEARRDGIEGEVRVAFEMDRYGAIISRRIETSSGHEILDNAALQVLDEIGKMPTPPNHLGGDIFAMLIPFNFAIKR</sequence>
<keyword evidence="3" id="KW-0813">Transport</keyword>
<comment type="similarity">
    <text evidence="2">Belongs to the TonB family.</text>
</comment>
<dbReference type="GO" id="GO:0098797">
    <property type="term" value="C:plasma membrane protein complex"/>
    <property type="evidence" value="ECO:0007669"/>
    <property type="project" value="TreeGrafter"/>
</dbReference>
<evidence type="ECO:0000256" key="8">
    <source>
        <dbReference type="ARBA" id="ARBA00022989"/>
    </source>
</evidence>
<evidence type="ECO:0000256" key="1">
    <source>
        <dbReference type="ARBA" id="ARBA00004383"/>
    </source>
</evidence>
<evidence type="ECO:0000256" key="9">
    <source>
        <dbReference type="ARBA" id="ARBA00023136"/>
    </source>
</evidence>
<reference evidence="11 12" key="1">
    <citation type="submission" date="2020-08" db="EMBL/GenBank/DDBJ databases">
        <title>Genomic Encyclopedia of Type Strains, Phase IV (KMG-IV): sequencing the most valuable type-strain genomes for metagenomic binning, comparative biology and taxonomic classification.</title>
        <authorList>
            <person name="Goeker M."/>
        </authorList>
    </citation>
    <scope>NUCLEOTIDE SEQUENCE [LARGE SCALE GENOMIC DNA]</scope>
    <source>
        <strain evidence="11 12">DSM 101064</strain>
    </source>
</reference>
<dbReference type="EMBL" id="JACIJM010000003">
    <property type="protein sequence ID" value="MBB5721431.1"/>
    <property type="molecule type" value="Genomic_DNA"/>
</dbReference>
<dbReference type="RefSeq" id="WP_183526622.1">
    <property type="nucleotide sequence ID" value="NZ_JACIJM010000003.1"/>
</dbReference>
<proteinExistence type="inferred from homology"/>